<dbReference type="InterPro" id="IPR038186">
    <property type="entry name" value="CHAD_dom_sf"/>
</dbReference>
<feature type="domain" description="CHAD" evidence="1">
    <location>
        <begin position="9"/>
        <end position="278"/>
    </location>
</feature>
<gene>
    <name evidence="2" type="ORF">FHS00_001271</name>
</gene>
<comment type="caution">
    <text evidence="2">The sequence shown here is derived from an EMBL/GenBank/DDBJ whole genome shotgun (WGS) entry which is preliminary data.</text>
</comment>
<dbReference type="SMART" id="SM00880">
    <property type="entry name" value="CHAD"/>
    <property type="match status" value="1"/>
</dbReference>
<evidence type="ECO:0000313" key="2">
    <source>
        <dbReference type="EMBL" id="MBB3711700.1"/>
    </source>
</evidence>
<dbReference type="PANTHER" id="PTHR39339:SF1">
    <property type="entry name" value="CHAD DOMAIN-CONTAINING PROTEIN"/>
    <property type="match status" value="1"/>
</dbReference>
<dbReference type="PANTHER" id="PTHR39339">
    <property type="entry name" value="SLR1444 PROTEIN"/>
    <property type="match status" value="1"/>
</dbReference>
<accession>A0ABR6HMB0</accession>
<dbReference type="Proteomes" id="UP000576152">
    <property type="component" value="Unassembled WGS sequence"/>
</dbReference>
<dbReference type="InterPro" id="IPR007899">
    <property type="entry name" value="CHAD_dom"/>
</dbReference>
<dbReference type="PROSITE" id="PS00818">
    <property type="entry name" value="DPS_1"/>
    <property type="match status" value="1"/>
</dbReference>
<dbReference type="InterPro" id="IPR023188">
    <property type="entry name" value="DPS_DNA-bd_CS"/>
</dbReference>
<evidence type="ECO:0000259" key="1">
    <source>
        <dbReference type="PROSITE" id="PS51708"/>
    </source>
</evidence>
<proteinExistence type="predicted"/>
<dbReference type="RefSeq" id="WP_183470983.1">
    <property type="nucleotide sequence ID" value="NZ_JACIBX010000003.1"/>
</dbReference>
<organism evidence="2 3">
    <name type="scientific">Limimaricola variabilis</name>
    <dbReference type="NCBI Taxonomy" id="1492771"/>
    <lineage>
        <taxon>Bacteria</taxon>
        <taxon>Pseudomonadati</taxon>
        <taxon>Pseudomonadota</taxon>
        <taxon>Alphaproteobacteria</taxon>
        <taxon>Rhodobacterales</taxon>
        <taxon>Paracoccaceae</taxon>
        <taxon>Limimaricola</taxon>
    </lineage>
</organism>
<protein>
    <submittedName>
        <fullName evidence="2">CHAD domain-containing protein</fullName>
    </submittedName>
</protein>
<dbReference type="Pfam" id="PF05235">
    <property type="entry name" value="CHAD"/>
    <property type="match status" value="1"/>
</dbReference>
<reference evidence="2 3" key="1">
    <citation type="submission" date="2020-08" db="EMBL/GenBank/DDBJ databases">
        <title>Genomic Encyclopedia of Type Strains, Phase III (KMG-III): the genomes of soil and plant-associated and newly described type strains.</title>
        <authorList>
            <person name="Whitman W."/>
        </authorList>
    </citation>
    <scope>NUCLEOTIDE SEQUENCE [LARGE SCALE GENOMIC DNA]</scope>
    <source>
        <strain evidence="2 3">CECT 8572</strain>
    </source>
</reference>
<evidence type="ECO:0000313" key="3">
    <source>
        <dbReference type="Proteomes" id="UP000576152"/>
    </source>
</evidence>
<dbReference type="EMBL" id="JACIBX010000003">
    <property type="protein sequence ID" value="MBB3711700.1"/>
    <property type="molecule type" value="Genomic_DNA"/>
</dbReference>
<sequence length="299" mass="33013">MGFRIAPEDSSLKTGLRRVLAERGARAAGHAAEADMEEAIHALRKDTKKARALLRLMRPGLSVFKAENRALRDAARALSGHRDAQARLDSFDKLTTHYANEIDRRAYAGLRTALTREARAAQNGGENELAALRAALEQMGERAGHWRIEGKGRVLLHEGLERSLARAARALAAAEEAPDAARLHELRKRAKDHRAHMKLLRPAWPALIDAREKQAKRLGDLIGDHHDLDALCAHLAARELPRDETARAALTALAARRQADLAAEALPVARRLFGAPPEETAARLVALWRLWRRETAGAR</sequence>
<name>A0ABR6HMB0_9RHOB</name>
<keyword evidence="3" id="KW-1185">Reference proteome</keyword>
<dbReference type="PROSITE" id="PS51708">
    <property type="entry name" value="CHAD"/>
    <property type="match status" value="1"/>
</dbReference>
<dbReference type="Gene3D" id="1.40.20.10">
    <property type="entry name" value="CHAD domain"/>
    <property type="match status" value="1"/>
</dbReference>